<dbReference type="KEGG" id="aoz:HUE56_29805"/>
<gene>
    <name evidence="1" type="ORF">HUE56_29805</name>
</gene>
<evidence type="ECO:0000313" key="2">
    <source>
        <dbReference type="Proteomes" id="UP000509702"/>
    </source>
</evidence>
<name>A0A6N1ATK4_9PROT</name>
<evidence type="ECO:0000313" key="1">
    <source>
        <dbReference type="EMBL" id="QKS54699.1"/>
    </source>
</evidence>
<dbReference type="Proteomes" id="UP000509702">
    <property type="component" value="Plasmid unnamed7"/>
</dbReference>
<geneLocation type="plasmid" evidence="1 2">
    <name>unnamed7</name>
</geneLocation>
<dbReference type="EMBL" id="CP054622">
    <property type="protein sequence ID" value="QKS54699.1"/>
    <property type="molecule type" value="Genomic_DNA"/>
</dbReference>
<dbReference type="AlphaFoldDB" id="A0A6N1ATK4"/>
<dbReference type="RefSeq" id="WP_136705951.1">
    <property type="nucleotide sequence ID" value="NZ_BSOV01000001.1"/>
</dbReference>
<proteinExistence type="predicted"/>
<organism evidence="1 2">
    <name type="scientific">Azospirillum oryzae</name>
    <dbReference type="NCBI Taxonomy" id="286727"/>
    <lineage>
        <taxon>Bacteria</taxon>
        <taxon>Pseudomonadati</taxon>
        <taxon>Pseudomonadota</taxon>
        <taxon>Alphaproteobacteria</taxon>
        <taxon>Rhodospirillales</taxon>
        <taxon>Azospirillaceae</taxon>
        <taxon>Azospirillum</taxon>
    </lineage>
</organism>
<sequence>MLKEFRKATGGDASEGVKEILDLVKMDWPGAAKAMERLGKFLGDTVTVPGLEGHKPLAFAAYEKALAAYQEAMGQEDPVRLAALIETLLTEAADGLTKVEIVDAVGRVWNPADGKSVSEWNKDRNKIEVREGSQPMSKEDLYDILMTVTTDGTTRQIIAEAKTYYPEGTVPDPFPKPTTSLH</sequence>
<keyword evidence="2" id="KW-1185">Reference proteome</keyword>
<accession>A0A6N1ATK4</accession>
<reference evidence="1 2" key="1">
    <citation type="submission" date="2020-06" db="EMBL/GenBank/DDBJ databases">
        <title>Complete genome of Azosprillum oryzae KACC14407.</title>
        <authorList>
            <person name="Kim M."/>
            <person name="Park Y.-J."/>
            <person name="Shin J.-H."/>
        </authorList>
    </citation>
    <scope>NUCLEOTIDE SEQUENCE [LARGE SCALE GENOMIC DNA]</scope>
    <source>
        <strain evidence="1 2">KACC 14407</strain>
        <plasmid evidence="1 2">unnamed7</plasmid>
    </source>
</reference>
<keyword evidence="1" id="KW-0614">Plasmid</keyword>
<protein>
    <submittedName>
        <fullName evidence="1">Uncharacterized protein</fullName>
    </submittedName>
</protein>